<organism evidence="2 3">
    <name type="scientific">Enterobacteria phage GEC-3S</name>
    <dbReference type="NCBI Taxonomy" id="1222338"/>
    <lineage>
        <taxon>Viruses</taxon>
        <taxon>Duplodnaviria</taxon>
        <taxon>Heunggongvirae</taxon>
        <taxon>Uroviricota</taxon>
        <taxon>Caudoviricetes</taxon>
        <taxon>Pantevenvirales</taxon>
        <taxon>Straboviridae</taxon>
        <taxon>Krischvirus</taxon>
        <taxon>Krischvirus gec3s</taxon>
    </lineage>
</organism>
<sequence>MSVFEIITEDEKPSPQKRKSKQWVELGVEFAKAKAKGMTAKAFADSKGIAYATFTKSMSRYASEIKTAIEVEKLKGKGAKGLNKQQRAMMMINDFRASMRAVSKSRPKEKSQEWFTKTIKAGIKGHQIVKPQVGRIYTFMYDAKYKDTLPYWDVFPLIICLGDSKTKAGNTVMLGLNLHYVTPKARQQFLEALLKQYASTPTLSNKTRLKIKWSDVKGMRGSDHMIKAYLPGHIKTKLVEISPKDWSNIIYMPTYQFMSKGKKYDARKVWKDA</sequence>
<dbReference type="GeneID" id="23301171"/>
<gene>
    <name evidence="2" type="ORF">BN201_0132</name>
</gene>
<dbReference type="OrthoDB" id="4606at10239"/>
<evidence type="ECO:0000313" key="3">
    <source>
        <dbReference type="Proteomes" id="UP000203896"/>
    </source>
</evidence>
<accession>A0A0B7ML42</accession>
<dbReference type="Proteomes" id="UP000203896">
    <property type="component" value="Segment"/>
</dbReference>
<proteinExistence type="predicted"/>
<evidence type="ECO:0000313" key="2">
    <source>
        <dbReference type="EMBL" id="CEO90735.1"/>
    </source>
</evidence>
<keyword evidence="3" id="KW-1185">Reference proteome</keyword>
<evidence type="ECO:0000256" key="1">
    <source>
        <dbReference type="SAM" id="MobiDB-lite"/>
    </source>
</evidence>
<feature type="region of interest" description="Disordered" evidence="1">
    <location>
        <begin position="1"/>
        <end position="20"/>
    </location>
</feature>
<reference evidence="2 3" key="1">
    <citation type="submission" date="2012-08" db="EMBL/GenBank/DDBJ databases">
        <title>Selection and characterization of a candidate therapeutic bacteriophage that lyses the German Escherichia coli O104:H4 outbreak strain.</title>
        <authorList>
            <person name="Merabishvilli M."/>
            <person name="De Vos D."/>
            <person name="Verbeken G."/>
            <person name="Kropinski A."/>
            <person name="Vandenheuvel D."/>
            <person name="Lavigne R."/>
            <person name="Wattiau P."/>
            <person name="Mast J."/>
            <person name="Ragimbeau C."/>
            <person name="Mossong J."/>
            <person name="Scheres J."/>
            <person name="Chanishvili N."/>
            <person name="Vaneechoutte M."/>
            <person name="Pirnay J.P."/>
        </authorList>
    </citation>
    <scope>NUCLEOTIDE SEQUENCE [LARGE SCALE GENOMIC DNA]</scope>
</reference>
<dbReference type="KEGG" id="vg:23301171"/>
<dbReference type="RefSeq" id="YP_009118815.1">
    <property type="nucleotide sequence ID" value="NC_025425.1"/>
</dbReference>
<protein>
    <submittedName>
        <fullName evidence="2">Putative DNA end protector protein</fullName>
    </submittedName>
</protein>
<dbReference type="EMBL" id="HE978309">
    <property type="protein sequence ID" value="CEO90735.1"/>
    <property type="molecule type" value="Genomic_DNA"/>
</dbReference>
<name>A0A0B7ML42_9CAUD</name>